<keyword evidence="2" id="KW-0808">Transferase</keyword>
<dbReference type="PRINTS" id="PR01345">
    <property type="entry name" value="CERVTRCPTASE"/>
</dbReference>
<dbReference type="Pfam" id="PF00078">
    <property type="entry name" value="RVT_1"/>
    <property type="match status" value="1"/>
</dbReference>
<reference evidence="2" key="2">
    <citation type="journal article" date="2015" name="Gigascience">
        <title>Reconstructing a comprehensive transcriptome assembly of a white-pupal translocated strain of the pest fruit fly Bactrocera cucurbitae.</title>
        <authorList>
            <person name="Sim S.B."/>
            <person name="Calla B."/>
            <person name="Hall B."/>
            <person name="DeRego T."/>
            <person name="Geib S.M."/>
        </authorList>
    </citation>
    <scope>NUCLEOTIDE SEQUENCE</scope>
</reference>
<accession>A0A0A1X4N6</accession>
<keyword evidence="2" id="KW-0548">Nucleotidyltransferase</keyword>
<reference evidence="2" key="1">
    <citation type="submission" date="2014-11" db="EMBL/GenBank/DDBJ databases">
        <authorList>
            <person name="Geib S."/>
        </authorList>
    </citation>
    <scope>NUCLEOTIDE SEQUENCE</scope>
</reference>
<protein>
    <submittedName>
        <fullName evidence="2">Probable RNA-directed DNA polymerase from transposon BS</fullName>
    </submittedName>
</protein>
<proteinExistence type="predicted"/>
<dbReference type="CDD" id="cd01650">
    <property type="entry name" value="RT_nLTR_like"/>
    <property type="match status" value="1"/>
</dbReference>
<keyword evidence="2" id="KW-0695">RNA-directed DNA polymerase</keyword>
<evidence type="ECO:0000313" key="2">
    <source>
        <dbReference type="EMBL" id="JAD06279.1"/>
    </source>
</evidence>
<dbReference type="AlphaFoldDB" id="A0A0A1X4N6"/>
<name>A0A0A1X4N6_ZEUCU</name>
<dbReference type="SUPFAM" id="SSF56672">
    <property type="entry name" value="DNA/RNA polymerases"/>
    <property type="match status" value="2"/>
</dbReference>
<gene>
    <name evidence="2" type="primary">RTase_0</name>
    <name evidence="2" type="ORF">g.56552</name>
</gene>
<dbReference type="PANTHER" id="PTHR33332">
    <property type="entry name" value="REVERSE TRANSCRIPTASE DOMAIN-CONTAINING PROTEIN"/>
    <property type="match status" value="1"/>
</dbReference>
<sequence>MSGMGLNQINLIPNKFGKFLDLVYVDNSSTVSVVRSDPLVLPEDSYHPALEINIEIIDELLVCNKQDLCSRFNFAKANFKKINCELSKLTWPDYSGNIELNVSHFNETIFNIFERFVPKCFIIKRKSSNLWYSNELCKLKNKKARAFKLYKRTGALVDYLKYSKLRRQFEELNKKCYKNYINKVKNNIIRNPKSFYGFVNSKRRISNFPSAMKYKSTMSCDNYIISNMFAEFFKSNYCSNYPMNVPYHQVLCPSTVINTPIISETDVLNYLVTLKNSFKYGPDMIPSSFLKNCAKYIYLPLTKLFNLSLKQGIFPSMWKNSFILPLHKSGVRSSVENYRGIAKMSAIPKLFEAIVTDQITFLISPLISFSQHGFCKGKSTVTNLLEFVNHVSMGFRDNKNTDVIYTDFSKAFDRVNHSILLQKLNLLGFQPRLLEWVSSYLTNRKQQVLFNNTLSDSISVTSGVPQGSHLGPILFLLFINDIPSVIKFSEILLYADDVKLFKSYTSHNERTELQSDLNNLVTWCHKNDMPLNLKKCKTMCFSRRTVDLSPYVINNFSLEQVFSFVDLGVTMDPKLNFNSHVNSIVLKAKGALSFVKRWSKEFSDPYITKILFTTLVRPILEYGSVVWNPSYQSHSDKLESVQKQFLLFALGHLHWDSRLNLPPYTSRLKLINLPTLTSRREMLGIIFLVKLLNGLVCSSFLLSDIKFNVPLRSSRQFRPLFLKSSRTNFELNEPFCRICHDFNSHSSTFDPSDSIFSIKKTILSSLNK</sequence>
<dbReference type="InterPro" id="IPR043502">
    <property type="entry name" value="DNA/RNA_pol_sf"/>
</dbReference>
<dbReference type="GO" id="GO:0003964">
    <property type="term" value="F:RNA-directed DNA polymerase activity"/>
    <property type="evidence" value="ECO:0007669"/>
    <property type="project" value="UniProtKB-KW"/>
</dbReference>
<evidence type="ECO:0000259" key="1">
    <source>
        <dbReference type="PROSITE" id="PS50878"/>
    </source>
</evidence>
<dbReference type="InterPro" id="IPR000477">
    <property type="entry name" value="RT_dom"/>
</dbReference>
<feature type="domain" description="Reverse transcriptase" evidence="1">
    <location>
        <begin position="307"/>
        <end position="569"/>
    </location>
</feature>
<dbReference type="PROSITE" id="PS50878">
    <property type="entry name" value="RT_POL"/>
    <property type="match status" value="1"/>
</dbReference>
<dbReference type="EMBL" id="GBXI01008013">
    <property type="protein sequence ID" value="JAD06279.1"/>
    <property type="molecule type" value="Transcribed_RNA"/>
</dbReference>
<organism evidence="2">
    <name type="scientific">Zeugodacus cucurbitae</name>
    <name type="common">Melon fruit fly</name>
    <name type="synonym">Bactrocera cucurbitae</name>
    <dbReference type="NCBI Taxonomy" id="28588"/>
    <lineage>
        <taxon>Eukaryota</taxon>
        <taxon>Metazoa</taxon>
        <taxon>Ecdysozoa</taxon>
        <taxon>Arthropoda</taxon>
        <taxon>Hexapoda</taxon>
        <taxon>Insecta</taxon>
        <taxon>Pterygota</taxon>
        <taxon>Neoptera</taxon>
        <taxon>Endopterygota</taxon>
        <taxon>Diptera</taxon>
        <taxon>Brachycera</taxon>
        <taxon>Muscomorpha</taxon>
        <taxon>Tephritoidea</taxon>
        <taxon>Tephritidae</taxon>
        <taxon>Zeugodacus</taxon>
        <taxon>Zeugodacus</taxon>
    </lineage>
</organism>